<dbReference type="Proteomes" id="UP001203852">
    <property type="component" value="Unassembled WGS sequence"/>
</dbReference>
<evidence type="ECO:0000313" key="1">
    <source>
        <dbReference type="EMBL" id="KAI1617838.1"/>
    </source>
</evidence>
<sequence>MASSSPLSLTPAKVVFFTNPTAASLPARVQFVPTSLNVAQSLVTLLFPMVPVTAGSPPSRAKSTFLFTMAKKTWPKGMRDECRVTHALPQRLLFFLIIVFAPSSFLRMAPASLGSGVRAQLLDRRGFGCYHSSKTAAACLTAISPQGFPVAESTL</sequence>
<evidence type="ECO:0000313" key="2">
    <source>
        <dbReference type="Proteomes" id="UP001203852"/>
    </source>
</evidence>
<protein>
    <submittedName>
        <fullName evidence="1">Uncharacterized protein</fullName>
    </submittedName>
</protein>
<proteinExistence type="predicted"/>
<accession>A0AAN6E6Q5</accession>
<reference evidence="1" key="1">
    <citation type="journal article" date="2022" name="bioRxiv">
        <title>Deciphering the potential niche of two novel black yeast fungi from a biological soil crust based on their genomes, phenotypes, and melanin regulation.</title>
        <authorList>
            <consortium name="DOE Joint Genome Institute"/>
            <person name="Carr E.C."/>
            <person name="Barton Q."/>
            <person name="Grambo S."/>
            <person name="Sullivan M."/>
            <person name="Renfro C.M."/>
            <person name="Kuo A."/>
            <person name="Pangilinan J."/>
            <person name="Lipzen A."/>
            <person name="Keymanesh K."/>
            <person name="Savage E."/>
            <person name="Barry K."/>
            <person name="Grigoriev I.V."/>
            <person name="Riekhof W.R."/>
            <person name="Harris S.S."/>
        </authorList>
    </citation>
    <scope>NUCLEOTIDE SEQUENCE</scope>
    <source>
        <strain evidence="1">JF 03-4F</strain>
    </source>
</reference>
<name>A0AAN6E6Q5_9EURO</name>
<dbReference type="AlphaFoldDB" id="A0AAN6E6Q5"/>
<gene>
    <name evidence="1" type="ORF">EDD36DRAFT_413550</name>
</gene>
<keyword evidence="2" id="KW-1185">Reference proteome</keyword>
<organism evidence="1 2">
    <name type="scientific">Exophiala viscosa</name>
    <dbReference type="NCBI Taxonomy" id="2486360"/>
    <lineage>
        <taxon>Eukaryota</taxon>
        <taxon>Fungi</taxon>
        <taxon>Dikarya</taxon>
        <taxon>Ascomycota</taxon>
        <taxon>Pezizomycotina</taxon>
        <taxon>Eurotiomycetes</taxon>
        <taxon>Chaetothyriomycetidae</taxon>
        <taxon>Chaetothyriales</taxon>
        <taxon>Herpotrichiellaceae</taxon>
        <taxon>Exophiala</taxon>
    </lineage>
</organism>
<dbReference type="EMBL" id="MU404350">
    <property type="protein sequence ID" value="KAI1617838.1"/>
    <property type="molecule type" value="Genomic_DNA"/>
</dbReference>
<comment type="caution">
    <text evidence="1">The sequence shown here is derived from an EMBL/GenBank/DDBJ whole genome shotgun (WGS) entry which is preliminary data.</text>
</comment>